<dbReference type="PROSITE" id="PS50227">
    <property type="entry name" value="G_PROTEIN_RECEP_F2_3"/>
    <property type="match status" value="1"/>
</dbReference>
<keyword evidence="6 16" id="KW-1133">Transmembrane helix</keyword>
<evidence type="ECO:0000256" key="5">
    <source>
        <dbReference type="ARBA" id="ARBA00022729"/>
    </source>
</evidence>
<dbReference type="InterPro" id="IPR036445">
    <property type="entry name" value="GPCR_2_extracell_dom_sf"/>
</dbReference>
<evidence type="ECO:0000256" key="14">
    <source>
        <dbReference type="ARBA" id="ARBA00071070"/>
    </source>
</evidence>
<evidence type="ECO:0000256" key="17">
    <source>
        <dbReference type="SAM" id="SignalP"/>
    </source>
</evidence>
<organism evidence="20">
    <name type="scientific">Protopterus dolloi</name>
    <name type="common">Slender lungfish</name>
    <dbReference type="NCBI Taxonomy" id="27779"/>
    <lineage>
        <taxon>Eukaryota</taxon>
        <taxon>Metazoa</taxon>
        <taxon>Chordata</taxon>
        <taxon>Craniata</taxon>
        <taxon>Vertebrata</taxon>
        <taxon>Euteleostomi</taxon>
        <taxon>Dipnomorpha</taxon>
        <taxon>Ceratodontiformes</taxon>
        <taxon>Lepidosirenoidei</taxon>
        <taxon>Protopteridae</taxon>
        <taxon>Protopterus</taxon>
    </lineage>
</organism>
<reference evidence="20" key="1">
    <citation type="submission" date="2011-07" db="EMBL/GenBank/DDBJ databases">
        <title>Evolution of Growth Hormone-Releasing Hormone Receptor: A Paralog of the Secretin Receptor.</title>
        <authorList>
            <person name="Tam J.K.V."/>
            <person name="Lee L.T.O."/>
            <person name="Ng K.-M."/>
            <person name="Fournier A."/>
            <person name="Vaudry H."/>
            <person name="Chow B.K.C."/>
        </authorList>
    </citation>
    <scope>NUCLEOTIDE SEQUENCE</scope>
</reference>
<dbReference type="EMBL" id="JN378526">
    <property type="protein sequence ID" value="AFM84634.1"/>
    <property type="molecule type" value="mRNA"/>
</dbReference>
<dbReference type="FunFam" id="4.10.1240.10:FF:000014">
    <property type="entry name" value="Growth hormone-releasing hormone receptor 2"/>
    <property type="match status" value="1"/>
</dbReference>
<keyword evidence="10 20" id="KW-0675">Receptor</keyword>
<dbReference type="AlphaFoldDB" id="J7FEQ4"/>
<dbReference type="InterPro" id="IPR000832">
    <property type="entry name" value="GPCR_2_secretin-like"/>
</dbReference>
<comment type="similarity">
    <text evidence="2">Belongs to the G-protein coupled receptor 2 family.</text>
</comment>
<keyword evidence="7" id="KW-0297">G-protein coupled receptor</keyword>
<dbReference type="PROSITE" id="PS00650">
    <property type="entry name" value="G_PROTEIN_RECEP_F2_2"/>
    <property type="match status" value="1"/>
</dbReference>
<proteinExistence type="evidence at transcript level"/>
<feature type="domain" description="G-protein coupled receptors family 2 profile 1" evidence="18">
    <location>
        <begin position="47"/>
        <end position="124"/>
    </location>
</feature>
<dbReference type="GO" id="GO:0008284">
    <property type="term" value="P:positive regulation of cell population proliferation"/>
    <property type="evidence" value="ECO:0007669"/>
    <property type="project" value="TreeGrafter"/>
</dbReference>
<feature type="transmembrane region" description="Helical" evidence="16">
    <location>
        <begin position="250"/>
        <end position="271"/>
    </location>
</feature>
<evidence type="ECO:0000256" key="6">
    <source>
        <dbReference type="ARBA" id="ARBA00022989"/>
    </source>
</evidence>
<dbReference type="InterPro" id="IPR017983">
    <property type="entry name" value="GPCR_2_secretin-like_CS"/>
</dbReference>
<keyword evidence="9" id="KW-1015">Disulfide bond</keyword>
<dbReference type="InterPro" id="IPR050332">
    <property type="entry name" value="GPCR_2"/>
</dbReference>
<reference evidence="20" key="2">
    <citation type="journal article" date="2013" name="PLoS ONE">
        <title>Structural and functional divergence of growth hormone-releasing hormone receptors in early sarcopterygians: lungfish and Xenopus.</title>
        <authorList>
            <person name="Tam J.K."/>
            <person name="Chow B.K."/>
            <person name="Lee L.T."/>
        </authorList>
    </citation>
    <scope>NUCLEOTIDE SEQUENCE</scope>
</reference>
<evidence type="ECO:0000256" key="10">
    <source>
        <dbReference type="ARBA" id="ARBA00023170"/>
    </source>
</evidence>
<dbReference type="SUPFAM" id="SSF111418">
    <property type="entry name" value="Hormone receptor domain"/>
    <property type="match status" value="1"/>
</dbReference>
<dbReference type="GO" id="GO:0017046">
    <property type="term" value="F:peptide hormone binding"/>
    <property type="evidence" value="ECO:0007669"/>
    <property type="project" value="TreeGrafter"/>
</dbReference>
<evidence type="ECO:0000259" key="18">
    <source>
        <dbReference type="PROSITE" id="PS50227"/>
    </source>
</evidence>
<keyword evidence="3" id="KW-1003">Cell membrane</keyword>
<feature type="domain" description="G-protein coupled receptors family 2 profile 2" evidence="19">
    <location>
        <begin position="138"/>
        <end position="389"/>
    </location>
</feature>
<evidence type="ECO:0000256" key="12">
    <source>
        <dbReference type="ARBA" id="ARBA00023224"/>
    </source>
</evidence>
<evidence type="ECO:0000256" key="9">
    <source>
        <dbReference type="ARBA" id="ARBA00023157"/>
    </source>
</evidence>
<dbReference type="SUPFAM" id="SSF81321">
    <property type="entry name" value="Family A G protein-coupled receptor-like"/>
    <property type="match status" value="1"/>
</dbReference>
<dbReference type="PROSITE" id="PS00649">
    <property type="entry name" value="G_PROTEIN_RECEP_F2_1"/>
    <property type="match status" value="1"/>
</dbReference>
<sequence length="436" mass="50494">MLLFLTGAGILWLYFFPMYFLLLSTTVHAEHYLNCDPLQQMHKDEQKCLKEIEQNKNVTTEGCQNMWDMFLCWPSALVGETISSPCPSAFIHYMKQPGSVSRNCTVRGWSAPFPLYNISCAIDDVGLLTEKQNQYRTMKVIYTVGYGTSVVTLAVAVVILVYFRRLRCARNYIHIQLFVTFILKAISIFIKDGILFPEKVLDPCMPPTASCKASITFCHYCVMTNFFWLLVEALYLNSLLMASFPHGKKYFWWFVLLGWGSPTVLIIAWILTKLYLENTGCWDHEWQSPYWWIIKGPITASIATNFLLFANIIRILFKKLDPRKINFNNSFQYRRLSKSTLLLIPLFGTHYIVFNFLPEYIHVEGRLYLELCLGSFQGFMVAVLYCFLNQEVQAEITRKWQRMHINSYGLVPFTAKDSQRTLRSSLGGMKISTSEC</sequence>
<evidence type="ECO:0000313" key="20">
    <source>
        <dbReference type="EMBL" id="AFM84634.1"/>
    </source>
</evidence>
<evidence type="ECO:0000256" key="4">
    <source>
        <dbReference type="ARBA" id="ARBA00022692"/>
    </source>
</evidence>
<dbReference type="GO" id="GO:0016520">
    <property type="term" value="F:growth hormone-releasing hormone receptor activity"/>
    <property type="evidence" value="ECO:0007669"/>
    <property type="project" value="TreeGrafter"/>
</dbReference>
<dbReference type="Pfam" id="PF00002">
    <property type="entry name" value="7tm_2"/>
    <property type="match status" value="1"/>
</dbReference>
<dbReference type="GO" id="GO:0007166">
    <property type="term" value="P:cell surface receptor signaling pathway"/>
    <property type="evidence" value="ECO:0007669"/>
    <property type="project" value="InterPro"/>
</dbReference>
<dbReference type="FunFam" id="1.20.1070.10:FF:000490">
    <property type="entry name" value="Growth hormone releasing hormone receptor 2"/>
    <property type="match status" value="1"/>
</dbReference>
<dbReference type="InterPro" id="IPR003288">
    <property type="entry name" value="GPCR_2_GHRH_rcpt"/>
</dbReference>
<feature type="transmembrane region" description="Helical" evidence="16">
    <location>
        <begin position="175"/>
        <end position="194"/>
    </location>
</feature>
<dbReference type="Gene3D" id="4.10.1240.10">
    <property type="entry name" value="GPCR, family 2, extracellular hormone receptor domain"/>
    <property type="match status" value="1"/>
</dbReference>
<protein>
    <recommendedName>
        <fullName evidence="14">Growth hormone-releasing hormone receptor</fullName>
    </recommendedName>
    <alternativeName>
        <fullName evidence="15">Growth hormone-releasing factor receptor</fullName>
    </alternativeName>
</protein>
<evidence type="ECO:0000256" key="1">
    <source>
        <dbReference type="ARBA" id="ARBA00004651"/>
    </source>
</evidence>
<keyword evidence="8 16" id="KW-0472">Membrane</keyword>
<dbReference type="PRINTS" id="PR00249">
    <property type="entry name" value="GPCRSECRETIN"/>
</dbReference>
<dbReference type="PROSITE" id="PS50261">
    <property type="entry name" value="G_PROTEIN_RECEP_F2_4"/>
    <property type="match status" value="1"/>
</dbReference>
<comment type="subcellular location">
    <subcellularLocation>
        <location evidence="1">Cell membrane</location>
        <topology evidence="1">Multi-pass membrane protein</topology>
    </subcellularLocation>
</comment>
<dbReference type="PANTHER" id="PTHR45620">
    <property type="entry name" value="PDF RECEPTOR-LIKE PROTEIN-RELATED"/>
    <property type="match status" value="1"/>
</dbReference>
<dbReference type="GO" id="GO:0005886">
    <property type="term" value="C:plasma membrane"/>
    <property type="evidence" value="ECO:0007669"/>
    <property type="project" value="UniProtKB-SubCell"/>
</dbReference>
<evidence type="ECO:0000259" key="19">
    <source>
        <dbReference type="PROSITE" id="PS50261"/>
    </source>
</evidence>
<keyword evidence="5 17" id="KW-0732">Signal</keyword>
<evidence type="ECO:0000256" key="8">
    <source>
        <dbReference type="ARBA" id="ARBA00023136"/>
    </source>
</evidence>
<name>J7FEQ4_PRODO</name>
<feature type="chain" id="PRO_5003792517" description="Growth hormone-releasing hormone receptor" evidence="17">
    <location>
        <begin position="30"/>
        <end position="436"/>
    </location>
</feature>
<keyword evidence="4 16" id="KW-0812">Transmembrane</keyword>
<gene>
    <name evidence="20" type="primary">GHRHR</name>
</gene>
<dbReference type="GO" id="GO:0040008">
    <property type="term" value="P:regulation of growth"/>
    <property type="evidence" value="ECO:0007669"/>
    <property type="project" value="UniProtKB-ARBA"/>
</dbReference>
<feature type="transmembrane region" description="Helical" evidence="16">
    <location>
        <begin position="291"/>
        <end position="317"/>
    </location>
</feature>
<keyword evidence="11" id="KW-0325">Glycoprotein</keyword>
<keyword evidence="12" id="KW-0807">Transducer</keyword>
<feature type="transmembrane region" description="Helical" evidence="16">
    <location>
        <begin position="140"/>
        <end position="163"/>
    </location>
</feature>
<dbReference type="GO" id="GO:0051240">
    <property type="term" value="P:positive regulation of multicellular organismal process"/>
    <property type="evidence" value="ECO:0007669"/>
    <property type="project" value="UniProtKB-ARBA"/>
</dbReference>
<dbReference type="Pfam" id="PF02793">
    <property type="entry name" value="HRM"/>
    <property type="match status" value="1"/>
</dbReference>
<dbReference type="GO" id="GO:0007189">
    <property type="term" value="P:adenylate cyclase-activating G protein-coupled receptor signaling pathway"/>
    <property type="evidence" value="ECO:0007669"/>
    <property type="project" value="TreeGrafter"/>
</dbReference>
<feature type="signal peptide" evidence="17">
    <location>
        <begin position="1"/>
        <end position="29"/>
    </location>
</feature>
<evidence type="ECO:0000256" key="2">
    <source>
        <dbReference type="ARBA" id="ARBA00005314"/>
    </source>
</evidence>
<dbReference type="CDD" id="cd15270">
    <property type="entry name" value="7tmB1_GHRHR"/>
    <property type="match status" value="1"/>
</dbReference>
<feature type="transmembrane region" description="Helical" evidence="16">
    <location>
        <begin position="341"/>
        <end position="361"/>
    </location>
</feature>
<evidence type="ECO:0000256" key="11">
    <source>
        <dbReference type="ARBA" id="ARBA00023180"/>
    </source>
</evidence>
<evidence type="ECO:0000256" key="13">
    <source>
        <dbReference type="ARBA" id="ARBA00055347"/>
    </source>
</evidence>
<accession>J7FEQ4</accession>
<dbReference type="PANTHER" id="PTHR45620:SF14">
    <property type="entry name" value="GROWTH HORMONE-RELEASING HORMONE RECEPTOR"/>
    <property type="match status" value="1"/>
</dbReference>
<comment type="function">
    <text evidence="13">Receptor for GRF, coupled to G proteins which activate adenylyl cyclase. Stimulates somatotroph cell growth, growth hormone gene transcription and growth hormone secretion.</text>
</comment>
<feature type="transmembrane region" description="Helical" evidence="16">
    <location>
        <begin position="214"/>
        <end position="238"/>
    </location>
</feature>
<evidence type="ECO:0000256" key="7">
    <source>
        <dbReference type="ARBA" id="ARBA00023040"/>
    </source>
</evidence>
<dbReference type="PRINTS" id="PR01352">
    <property type="entry name" value="GHRHRECEPTOR"/>
</dbReference>
<evidence type="ECO:0000256" key="15">
    <source>
        <dbReference type="ARBA" id="ARBA00079039"/>
    </source>
</evidence>
<dbReference type="GO" id="GO:0019838">
    <property type="term" value="F:growth factor binding"/>
    <property type="evidence" value="ECO:0007669"/>
    <property type="project" value="TreeGrafter"/>
</dbReference>
<dbReference type="InterPro" id="IPR001879">
    <property type="entry name" value="GPCR_2_extracellular_dom"/>
</dbReference>
<dbReference type="SMART" id="SM00008">
    <property type="entry name" value="HormR"/>
    <property type="match status" value="1"/>
</dbReference>
<dbReference type="InterPro" id="IPR017981">
    <property type="entry name" value="GPCR_2-like_7TM"/>
</dbReference>
<evidence type="ECO:0000256" key="16">
    <source>
        <dbReference type="SAM" id="Phobius"/>
    </source>
</evidence>
<dbReference type="GO" id="GO:0008528">
    <property type="term" value="F:G protein-coupled peptide receptor activity"/>
    <property type="evidence" value="ECO:0007669"/>
    <property type="project" value="TreeGrafter"/>
</dbReference>
<feature type="transmembrane region" description="Helical" evidence="16">
    <location>
        <begin position="367"/>
        <end position="388"/>
    </location>
</feature>
<evidence type="ECO:0000256" key="3">
    <source>
        <dbReference type="ARBA" id="ARBA00022475"/>
    </source>
</evidence>
<dbReference type="Gene3D" id="1.20.1070.10">
    <property type="entry name" value="Rhodopsin 7-helix transmembrane proteins"/>
    <property type="match status" value="1"/>
</dbReference>